<dbReference type="GO" id="GO:0004553">
    <property type="term" value="F:hydrolase activity, hydrolyzing O-glycosyl compounds"/>
    <property type="evidence" value="ECO:0007669"/>
    <property type="project" value="UniProtKB-ARBA"/>
</dbReference>
<evidence type="ECO:0000256" key="2">
    <source>
        <dbReference type="SAM" id="SignalP"/>
    </source>
</evidence>
<accession>A0A562SDP4</accession>
<dbReference type="InterPro" id="IPR026341">
    <property type="entry name" value="T9SS_type_B"/>
</dbReference>
<name>A0A562SDP4_9BACT</name>
<reference evidence="3 4" key="1">
    <citation type="journal article" date="2015" name="Stand. Genomic Sci.">
        <title>Genomic Encyclopedia of Bacterial and Archaeal Type Strains, Phase III: the genomes of soil and plant-associated and newly described type strains.</title>
        <authorList>
            <person name="Whitman W.B."/>
            <person name="Woyke T."/>
            <person name="Klenk H.P."/>
            <person name="Zhou Y."/>
            <person name="Lilburn T.G."/>
            <person name="Beck B.J."/>
            <person name="De Vos P."/>
            <person name="Vandamme P."/>
            <person name="Eisen J.A."/>
            <person name="Garrity G."/>
            <person name="Hugenholtz P."/>
            <person name="Kyrpides N.C."/>
        </authorList>
    </citation>
    <scope>NUCLEOTIDE SEQUENCE [LARGE SCALE GENOMIC DNA]</scope>
    <source>
        <strain evidence="3 4">CGMCC 1.7271</strain>
    </source>
</reference>
<dbReference type="InterPro" id="IPR056573">
    <property type="entry name" value="Lectin_L-type_dom"/>
</dbReference>
<sequence>MLMKPFVLFLCFFLFIFCSINSYAQQFFTQGDAVLVDPITYRITPSQGGKTGMITNLYPVNLAQNFTINFKINLGVNDAGGADGLAFVLSNICSPTLVSGQGLGASGIPNSIVIEFDTYTNGPTMNDIDGDHTGIYADGQLNAGGNIMDGGTGLPVCLRSSCANMEDGAWHDVRITWEYLSATSQRISILFDGELRATSTRNHIAQRFANNTNVFWSVSGSTGAASNLQQFRVVDNNNNNFAVCSGSTVTLNAPTLGSNYVWTGGSTSTTNTATYTFTTNSTISCSYRDYCGISRTVNFTITANPNPVVSVQDINVCELNPPPLKATPAVAGTYNYVWTVPAGATNPGNVASFTTLVPGAYTVIITNPTTGCASAPATGNVITAPAIDPVFSSIPDTICRGSVLASFPLTSDNGITGTWSPAPNNQTTTTYTFTPAGNVCAYTKRVTVVVNNIPAADLSAFKTICTGEVIVLDPKATGYSLSYLWQDGSTAPVYNATTPGTYTVTVSNACGSTTASATLAKSVCNIYIPTAFTPNSDGLNDFFRVMGASYIRTFSMEVFNRWGQRLYSNTNPFVGWDGTFRGMQQDAGMYVYYIRYTNLIGEASVVKGTFTLLR</sequence>
<comment type="caution">
    <text evidence="3">The sequence shown here is derived from an EMBL/GenBank/DDBJ whole genome shotgun (WGS) entry which is preliminary data.</text>
</comment>
<evidence type="ECO:0000313" key="4">
    <source>
        <dbReference type="Proteomes" id="UP000316167"/>
    </source>
</evidence>
<dbReference type="InterPro" id="IPR035986">
    <property type="entry name" value="PKD_dom_sf"/>
</dbReference>
<dbReference type="AlphaFoldDB" id="A0A562SDP4"/>
<evidence type="ECO:0000256" key="1">
    <source>
        <dbReference type="ARBA" id="ARBA00022729"/>
    </source>
</evidence>
<gene>
    <name evidence="3" type="ORF">IQ13_3656</name>
</gene>
<dbReference type="Pfam" id="PF13585">
    <property type="entry name" value="CHU_C"/>
    <property type="match status" value="1"/>
</dbReference>
<dbReference type="InterPro" id="IPR013320">
    <property type="entry name" value="ConA-like_dom_sf"/>
</dbReference>
<proteinExistence type="predicted"/>
<organism evidence="3 4">
    <name type="scientific">Lacibacter cauensis</name>
    <dbReference type="NCBI Taxonomy" id="510947"/>
    <lineage>
        <taxon>Bacteria</taxon>
        <taxon>Pseudomonadati</taxon>
        <taxon>Bacteroidota</taxon>
        <taxon>Chitinophagia</taxon>
        <taxon>Chitinophagales</taxon>
        <taxon>Chitinophagaceae</taxon>
        <taxon>Lacibacter</taxon>
    </lineage>
</organism>
<evidence type="ECO:0000313" key="3">
    <source>
        <dbReference type="EMBL" id="TWI79253.1"/>
    </source>
</evidence>
<dbReference type="NCBIfam" id="TIGR04131">
    <property type="entry name" value="Bac_Flav_CTERM"/>
    <property type="match status" value="1"/>
</dbReference>
<dbReference type="SUPFAM" id="SSF49299">
    <property type="entry name" value="PKD domain"/>
    <property type="match status" value="1"/>
</dbReference>
<dbReference type="Proteomes" id="UP000316167">
    <property type="component" value="Unassembled WGS sequence"/>
</dbReference>
<dbReference type="EMBL" id="VLLE01000006">
    <property type="protein sequence ID" value="TWI79253.1"/>
    <property type="molecule type" value="Genomic_DNA"/>
</dbReference>
<dbReference type="Gene3D" id="2.60.120.200">
    <property type="match status" value="1"/>
</dbReference>
<dbReference type="SUPFAM" id="SSF49899">
    <property type="entry name" value="Concanavalin A-like lectins/glucanases"/>
    <property type="match status" value="1"/>
</dbReference>
<dbReference type="InterPro" id="IPR014755">
    <property type="entry name" value="Cu-Rt/internalin_Ig-like"/>
</dbReference>
<dbReference type="GO" id="GO:0005975">
    <property type="term" value="P:carbohydrate metabolic process"/>
    <property type="evidence" value="ECO:0007669"/>
    <property type="project" value="UniProtKB-ARBA"/>
</dbReference>
<keyword evidence="4" id="KW-1185">Reference proteome</keyword>
<keyword evidence="1 2" id="KW-0732">Signal</keyword>
<protein>
    <submittedName>
        <fullName evidence="3">Gliding motility-associated-like protein</fullName>
    </submittedName>
</protein>
<dbReference type="Gene3D" id="2.60.40.1220">
    <property type="match status" value="1"/>
</dbReference>
<feature type="chain" id="PRO_5021903913" evidence="2">
    <location>
        <begin position="25"/>
        <end position="614"/>
    </location>
</feature>
<feature type="signal peptide" evidence="2">
    <location>
        <begin position="1"/>
        <end position="24"/>
    </location>
</feature>
<dbReference type="Pfam" id="PF18483">
    <property type="entry name" value="Lectin_L-type_dom"/>
    <property type="match status" value="1"/>
</dbReference>
<dbReference type="CDD" id="cd01951">
    <property type="entry name" value="lectin_L-type"/>
    <property type="match status" value="1"/>
</dbReference>